<feature type="domain" description="Cytochrome c" evidence="6">
    <location>
        <begin position="352"/>
        <end position="492"/>
    </location>
</feature>
<dbReference type="AlphaFoldDB" id="A0A927C2Z3"/>
<dbReference type="Proteomes" id="UP000610558">
    <property type="component" value="Unassembled WGS sequence"/>
</dbReference>
<dbReference type="GO" id="GO:0020037">
    <property type="term" value="F:heme binding"/>
    <property type="evidence" value="ECO:0007669"/>
    <property type="project" value="InterPro"/>
</dbReference>
<evidence type="ECO:0000259" key="6">
    <source>
        <dbReference type="PROSITE" id="PS51007"/>
    </source>
</evidence>
<organism evidence="7 8">
    <name type="scientific">Spongiibacter pelagi</name>
    <dbReference type="NCBI Taxonomy" id="2760804"/>
    <lineage>
        <taxon>Bacteria</taxon>
        <taxon>Pseudomonadati</taxon>
        <taxon>Pseudomonadota</taxon>
        <taxon>Gammaproteobacteria</taxon>
        <taxon>Cellvibrionales</taxon>
        <taxon>Spongiibacteraceae</taxon>
        <taxon>Spongiibacter</taxon>
    </lineage>
</organism>
<feature type="domain" description="Cytochrome c" evidence="6">
    <location>
        <begin position="530"/>
        <end position="819"/>
    </location>
</feature>
<feature type="chain" id="PRO_5037252842" description="Cytochrome c domain-containing protein" evidence="5">
    <location>
        <begin position="21"/>
        <end position="819"/>
    </location>
</feature>
<keyword evidence="5" id="KW-0732">Signal</keyword>
<keyword evidence="8" id="KW-1185">Reference proteome</keyword>
<sequence>MSANKILSGLGLAILLSACGGGGSTNSIPAPGDGNGGGGGDFEPQTFFENNLQSAVGFCRTCHIPGGVGDVDDGRAFMLSSNMTQDYQNFFASWQGLGGGVTDNAILVEASDASEPHSGGKPWPVNGAVYQAVETLFSCWDDPVACTGSNGDGGGIELEPLIQSAHGGHGWVDFCEANNWNPDAELPVDPRSLVRAGYNDGRAVYYNAFWRDCHMDPELVGEYPHPETCGEFKASIDRGAVIMGEDPMEDENGEFKRYPDWLNHVDAGAIIRPATTFGGDNPHPVAALTAQQYNNLWITWGLPGRPDNFDELVAERYGFGAPSAEYPYPVGNEDPNATNGGSGHLPYGLIQTRNADGSYTGEISTNCQGCHSVQIGDQFHNGAGGAMLDATVSSRDFAALGSIAGVLIDRAGLAGRVRGTNNAQFSNITAASGVQSETQLADVVQNGATGTGDTPAWWNVGRRPVKFVDAMFPGDAVRVDYALFTPLLTDKQGIPDQQRNGGWVSAHVQDGDHYIMSRRSPEYPGTIDMALAEQGAILFHSKNLWADGLNTDIPRPMGGNGSCASCHGAYSPRYINDTAYLRDPALEGIASYVVPLAIIQTDSVRSDTYNEGTNEANSNTSVGYPETQGVEGIDNCGVQNIPGMQPDANGNDRPIGYAAPPLYGVWATAPYLHNGSVPDMWGLLKSSERPSIWKRQSKEARADQVGQVVMGFESDFSKGYNQEKMGWNYEVISCEIGASIPAYQCDPLGLESQFFLSELYGSLLGSWNVTNPPTLSNDDIENRKIYNTAMFSQGNGGHVFSDVLTDQERLAIIEYLKTL</sequence>
<comment type="caution">
    <text evidence="7">The sequence shown here is derived from an EMBL/GenBank/DDBJ whole genome shotgun (WGS) entry which is preliminary data.</text>
</comment>
<dbReference type="InterPro" id="IPR009056">
    <property type="entry name" value="Cyt_c-like_dom"/>
</dbReference>
<keyword evidence="2 4" id="KW-0479">Metal-binding</keyword>
<dbReference type="Gene3D" id="1.10.760.10">
    <property type="entry name" value="Cytochrome c-like domain"/>
    <property type="match status" value="1"/>
</dbReference>
<proteinExistence type="predicted"/>
<evidence type="ECO:0000256" key="5">
    <source>
        <dbReference type="SAM" id="SignalP"/>
    </source>
</evidence>
<dbReference type="InterPro" id="IPR036909">
    <property type="entry name" value="Cyt_c-like_dom_sf"/>
</dbReference>
<dbReference type="Pfam" id="PF21419">
    <property type="entry name" value="RoxA-like_Cyt-c"/>
    <property type="match status" value="1"/>
</dbReference>
<evidence type="ECO:0000256" key="2">
    <source>
        <dbReference type="ARBA" id="ARBA00022723"/>
    </source>
</evidence>
<accession>A0A927C2Z3</accession>
<dbReference type="PROSITE" id="PS51007">
    <property type="entry name" value="CYTC"/>
    <property type="match status" value="2"/>
</dbReference>
<evidence type="ECO:0000256" key="3">
    <source>
        <dbReference type="ARBA" id="ARBA00023004"/>
    </source>
</evidence>
<evidence type="ECO:0000313" key="7">
    <source>
        <dbReference type="EMBL" id="MBD2858882.1"/>
    </source>
</evidence>
<keyword evidence="3 4" id="KW-0408">Iron</keyword>
<protein>
    <recommendedName>
        <fullName evidence="6">Cytochrome c domain-containing protein</fullName>
    </recommendedName>
</protein>
<keyword evidence="1 4" id="KW-0349">Heme</keyword>
<evidence type="ECO:0000256" key="4">
    <source>
        <dbReference type="PROSITE-ProRule" id="PRU00433"/>
    </source>
</evidence>
<dbReference type="InterPro" id="IPR051395">
    <property type="entry name" value="Cytochrome_c_Peroxidase/MauG"/>
</dbReference>
<dbReference type="GO" id="GO:0046872">
    <property type="term" value="F:metal ion binding"/>
    <property type="evidence" value="ECO:0007669"/>
    <property type="project" value="UniProtKB-KW"/>
</dbReference>
<dbReference type="RefSeq" id="WP_190764149.1">
    <property type="nucleotide sequence ID" value="NZ_JACXLD010000003.1"/>
</dbReference>
<dbReference type="GO" id="GO:0009055">
    <property type="term" value="F:electron transfer activity"/>
    <property type="evidence" value="ECO:0007669"/>
    <property type="project" value="InterPro"/>
</dbReference>
<evidence type="ECO:0000256" key="1">
    <source>
        <dbReference type="ARBA" id="ARBA00022617"/>
    </source>
</evidence>
<dbReference type="EMBL" id="JACXLD010000003">
    <property type="protein sequence ID" value="MBD2858882.1"/>
    <property type="molecule type" value="Genomic_DNA"/>
</dbReference>
<dbReference type="SUPFAM" id="SSF46626">
    <property type="entry name" value="Cytochrome c"/>
    <property type="match status" value="1"/>
</dbReference>
<dbReference type="PANTHER" id="PTHR30600:SF9">
    <property type="entry name" value="BLR7738 PROTEIN"/>
    <property type="match status" value="1"/>
</dbReference>
<gene>
    <name evidence="7" type="ORF">IB286_07635</name>
</gene>
<name>A0A927C2Z3_9GAMM</name>
<dbReference type="PROSITE" id="PS51257">
    <property type="entry name" value="PROKAR_LIPOPROTEIN"/>
    <property type="match status" value="1"/>
</dbReference>
<reference evidence="7" key="1">
    <citation type="submission" date="2020-09" db="EMBL/GenBank/DDBJ databases">
        <authorList>
            <person name="Yoon J.-W."/>
        </authorList>
    </citation>
    <scope>NUCLEOTIDE SEQUENCE</scope>
    <source>
        <strain evidence="7">KMU-158</strain>
    </source>
</reference>
<dbReference type="GO" id="GO:0004130">
    <property type="term" value="F:cytochrome-c peroxidase activity"/>
    <property type="evidence" value="ECO:0007669"/>
    <property type="project" value="TreeGrafter"/>
</dbReference>
<feature type="signal peptide" evidence="5">
    <location>
        <begin position="1"/>
        <end position="20"/>
    </location>
</feature>
<evidence type="ECO:0000313" key="8">
    <source>
        <dbReference type="Proteomes" id="UP000610558"/>
    </source>
</evidence>
<dbReference type="PANTHER" id="PTHR30600">
    <property type="entry name" value="CYTOCHROME C PEROXIDASE-RELATED"/>
    <property type="match status" value="1"/>
</dbReference>